<keyword evidence="3 5" id="KW-0378">Hydrolase</keyword>
<protein>
    <submittedName>
        <fullName evidence="8">Serine protease</fullName>
    </submittedName>
</protein>
<dbReference type="InterPro" id="IPR023828">
    <property type="entry name" value="Peptidase_S8_Ser-AS"/>
</dbReference>
<feature type="active site" description="Charge relay system" evidence="5">
    <location>
        <position position="55"/>
    </location>
</feature>
<evidence type="ECO:0000256" key="4">
    <source>
        <dbReference type="ARBA" id="ARBA00022825"/>
    </source>
</evidence>
<evidence type="ECO:0000256" key="1">
    <source>
        <dbReference type="ARBA" id="ARBA00011073"/>
    </source>
</evidence>
<accession>A0ABX5DMS3</accession>
<evidence type="ECO:0000313" key="8">
    <source>
        <dbReference type="EMBL" id="PRT33851.1"/>
    </source>
</evidence>
<dbReference type="InterPro" id="IPR022398">
    <property type="entry name" value="Peptidase_S8_His-AS"/>
</dbReference>
<dbReference type="SUPFAM" id="SSF52743">
    <property type="entry name" value="Subtilisin-like"/>
    <property type="match status" value="1"/>
</dbReference>
<dbReference type="InterPro" id="IPR015500">
    <property type="entry name" value="Peptidase_S8_subtilisin-rel"/>
</dbReference>
<evidence type="ECO:0000256" key="3">
    <source>
        <dbReference type="ARBA" id="ARBA00022801"/>
    </source>
</evidence>
<dbReference type="GO" id="GO:0008233">
    <property type="term" value="F:peptidase activity"/>
    <property type="evidence" value="ECO:0007669"/>
    <property type="project" value="UniProtKB-KW"/>
</dbReference>
<evidence type="ECO:0000259" key="7">
    <source>
        <dbReference type="Pfam" id="PF00082"/>
    </source>
</evidence>
<comment type="caution">
    <text evidence="8">The sequence shown here is derived from an EMBL/GenBank/DDBJ whole genome shotgun (WGS) entry which is preliminary data.</text>
</comment>
<keyword evidence="2 5" id="KW-0645">Protease</keyword>
<dbReference type="PROSITE" id="PS51892">
    <property type="entry name" value="SUBTILASE"/>
    <property type="match status" value="1"/>
</dbReference>
<sequence>MGQLVIAPTKLERISAKNMETVINQEVPPNVNLIHAPEIWEQGQHGEGIIIAVLDSGCDVNHPQLQEQIIGGKNFTDTGNPDEYIDDHGHGTHVSGIIAAKLDEKEIVGVAPKAKLLILKVLKKDPENPDETIGNTDWGVAAIDYAISWRGPNQEKVRIINMSIQGREGDDAYHEAMKKAVKNDILVVACAGNFGDIEHGGDCSPEHDEYSYPAIYPEVISVGAIALDKTFPCLTNTNSQIDLVAPGKEIYSTMPNNGYGIGTGTSMAAPHVSGALALLINKCEKDFDRSLTENELYAQLIKCTRSLGKSKKLQGNGLIDLIIN</sequence>
<dbReference type="GO" id="GO:0006508">
    <property type="term" value="P:proteolysis"/>
    <property type="evidence" value="ECO:0007669"/>
    <property type="project" value="UniProtKB-KW"/>
</dbReference>
<feature type="active site" description="Charge relay system" evidence="5">
    <location>
        <position position="90"/>
    </location>
</feature>
<evidence type="ECO:0000256" key="6">
    <source>
        <dbReference type="RuleBase" id="RU003355"/>
    </source>
</evidence>
<reference evidence="8 9" key="1">
    <citation type="submission" date="2018-03" db="EMBL/GenBank/DDBJ databases">
        <title>Genotypic and phenotypic analysis of antagonistic Bacillus spp. isolated from rhizosphere soil of plants in Tibet.</title>
        <authorList>
            <person name="Borriss R."/>
            <person name="Lasch P."/>
            <person name="Wu L."/>
            <person name="Wu H."/>
            <person name="Gao X."/>
        </authorList>
    </citation>
    <scope>NUCLEOTIDE SEQUENCE [LARGE SCALE GENOMIC DNA]</scope>
    <source>
        <strain evidence="8 9">NMSW16</strain>
    </source>
</reference>
<gene>
    <name evidence="8" type="ORF">C6357_31035</name>
</gene>
<dbReference type="InterPro" id="IPR000209">
    <property type="entry name" value="Peptidase_S8/S53_dom"/>
</dbReference>
<dbReference type="InterPro" id="IPR034202">
    <property type="entry name" value="Subtilisin_Carlsberg-like"/>
</dbReference>
<dbReference type="PANTHER" id="PTHR43399">
    <property type="entry name" value="SUBTILISIN-RELATED"/>
    <property type="match status" value="1"/>
</dbReference>
<keyword evidence="9" id="KW-1185">Reference proteome</keyword>
<dbReference type="Proteomes" id="UP000239236">
    <property type="component" value="Unassembled WGS sequence"/>
</dbReference>
<feature type="active site" description="Charge relay system" evidence="5">
    <location>
        <position position="266"/>
    </location>
</feature>
<dbReference type="Pfam" id="PF00082">
    <property type="entry name" value="Peptidase_S8"/>
    <property type="match status" value="1"/>
</dbReference>
<dbReference type="PROSITE" id="PS00136">
    <property type="entry name" value="SUBTILASE_ASP"/>
    <property type="match status" value="1"/>
</dbReference>
<dbReference type="PROSITE" id="PS00137">
    <property type="entry name" value="SUBTILASE_HIS"/>
    <property type="match status" value="1"/>
</dbReference>
<dbReference type="EMBL" id="PVRR01000023">
    <property type="protein sequence ID" value="PRT33851.1"/>
    <property type="molecule type" value="Genomic_DNA"/>
</dbReference>
<feature type="domain" description="Peptidase S8/S53" evidence="7">
    <location>
        <begin position="46"/>
        <end position="317"/>
    </location>
</feature>
<dbReference type="InterPro" id="IPR051048">
    <property type="entry name" value="Peptidase_S8/S53_subtilisin"/>
</dbReference>
<proteinExistence type="inferred from homology"/>
<dbReference type="RefSeq" id="WP_106103022.1">
    <property type="nucleotide sequence ID" value="NZ_PVRR01000023.1"/>
</dbReference>
<dbReference type="PRINTS" id="PR00723">
    <property type="entry name" value="SUBTILISIN"/>
</dbReference>
<dbReference type="InterPro" id="IPR023827">
    <property type="entry name" value="Peptidase_S8_Asp-AS"/>
</dbReference>
<dbReference type="Gene3D" id="3.40.50.200">
    <property type="entry name" value="Peptidase S8/S53 domain"/>
    <property type="match status" value="1"/>
</dbReference>
<comment type="similarity">
    <text evidence="1 5 6">Belongs to the peptidase S8 family.</text>
</comment>
<dbReference type="PROSITE" id="PS00138">
    <property type="entry name" value="SUBTILASE_SER"/>
    <property type="match status" value="1"/>
</dbReference>
<evidence type="ECO:0000313" key="9">
    <source>
        <dbReference type="Proteomes" id="UP000239236"/>
    </source>
</evidence>
<dbReference type="CDD" id="cd07477">
    <property type="entry name" value="Peptidases_S8_Subtilisin_subset"/>
    <property type="match status" value="1"/>
</dbReference>
<evidence type="ECO:0000256" key="2">
    <source>
        <dbReference type="ARBA" id="ARBA00022670"/>
    </source>
</evidence>
<name>A0ABX5DMS3_9BACI</name>
<organism evidence="8 9">
    <name type="scientific">Bacillus wiedmannii</name>
    <dbReference type="NCBI Taxonomy" id="1890302"/>
    <lineage>
        <taxon>Bacteria</taxon>
        <taxon>Bacillati</taxon>
        <taxon>Bacillota</taxon>
        <taxon>Bacilli</taxon>
        <taxon>Bacillales</taxon>
        <taxon>Bacillaceae</taxon>
        <taxon>Bacillus</taxon>
        <taxon>Bacillus cereus group</taxon>
    </lineage>
</organism>
<keyword evidence="4 5" id="KW-0720">Serine protease</keyword>
<evidence type="ECO:0000256" key="5">
    <source>
        <dbReference type="PROSITE-ProRule" id="PRU01240"/>
    </source>
</evidence>
<dbReference type="PANTHER" id="PTHR43399:SF4">
    <property type="entry name" value="CELL WALL-ASSOCIATED PROTEASE"/>
    <property type="match status" value="1"/>
</dbReference>
<dbReference type="InterPro" id="IPR036852">
    <property type="entry name" value="Peptidase_S8/S53_dom_sf"/>
</dbReference>